<dbReference type="SUPFAM" id="SSF81321">
    <property type="entry name" value="Family A G protein-coupled receptor-like"/>
    <property type="match status" value="1"/>
</dbReference>
<feature type="transmembrane region" description="Helical" evidence="5">
    <location>
        <begin position="137"/>
        <end position="156"/>
    </location>
</feature>
<sequence>MNGSGSELLATLARGGPWSNQHPLPAPFSLKFPEDRLQVLTVLTVISSCSMAVTTLLGIYLFIQQRKGRSSIPWSGLRSPSSPKAQVVILFLHLFVAQVIQSMAWLFSSVHLARGSIQSPSPGCTTQALLQTTGAHLSQASVSAIAVHSALVIFRLRVVSLKIFGCLLASMWFFPLILGLVVPVALDHFYAVPYLSFAKVSCFLNPLYLNEFIWLVDVPLLFHLVIALMAYPIINVRLSRQLRQLQSFGSRLPSVSGLKRDDDIVRTSRRLLIFPLVTVLGNIPFMFLVIIQLTAKEVQCFTRDLWPQALGSCCLALVPIINTLIYFFSNPLFKRSTDARRNTLMTIRTRRDTTMASVPDVFELQDQSPPLPKQASAGSTDSELKCGSTKSNMSGFHGGCEGTFFCQVAVSVPPRSGKVVASFP</sequence>
<keyword evidence="4 5" id="KW-0472">Membrane</keyword>
<dbReference type="EMBL" id="MCFI01000006">
    <property type="protein sequence ID" value="ORY84258.1"/>
    <property type="molecule type" value="Genomic_DNA"/>
</dbReference>
<evidence type="ECO:0000256" key="5">
    <source>
        <dbReference type="SAM" id="Phobius"/>
    </source>
</evidence>
<accession>A0A1Y2FJX5</accession>
<proteinExistence type="predicted"/>
<keyword evidence="2 5" id="KW-0812">Transmembrane</keyword>
<dbReference type="RefSeq" id="XP_040726276.1">
    <property type="nucleotide sequence ID" value="XM_040866723.1"/>
</dbReference>
<dbReference type="GO" id="GO:0007189">
    <property type="term" value="P:adenylate cyclase-activating G protein-coupled receptor signaling pathway"/>
    <property type="evidence" value="ECO:0007669"/>
    <property type="project" value="TreeGrafter"/>
</dbReference>
<evidence type="ECO:0000313" key="7">
    <source>
        <dbReference type="Proteomes" id="UP000193685"/>
    </source>
</evidence>
<dbReference type="Gene3D" id="1.20.1070.10">
    <property type="entry name" value="Rhodopsin 7-helix transmembrane proteins"/>
    <property type="match status" value="1"/>
</dbReference>
<evidence type="ECO:0000256" key="1">
    <source>
        <dbReference type="ARBA" id="ARBA00004141"/>
    </source>
</evidence>
<feature type="transmembrane region" description="Helical" evidence="5">
    <location>
        <begin position="305"/>
        <end position="328"/>
    </location>
</feature>
<organism evidence="6 7">
    <name type="scientific">Protomyces lactucae-debilis</name>
    <dbReference type="NCBI Taxonomy" id="2754530"/>
    <lineage>
        <taxon>Eukaryota</taxon>
        <taxon>Fungi</taxon>
        <taxon>Dikarya</taxon>
        <taxon>Ascomycota</taxon>
        <taxon>Taphrinomycotina</taxon>
        <taxon>Taphrinomycetes</taxon>
        <taxon>Taphrinales</taxon>
        <taxon>Protomycetaceae</taxon>
        <taxon>Protomyces</taxon>
    </lineage>
</organism>
<dbReference type="GO" id="GO:0004930">
    <property type="term" value="F:G protein-coupled receptor activity"/>
    <property type="evidence" value="ECO:0007669"/>
    <property type="project" value="TreeGrafter"/>
</dbReference>
<comment type="subcellular location">
    <subcellularLocation>
        <location evidence="1">Membrane</location>
        <topology evidence="1">Multi-pass membrane protein</topology>
    </subcellularLocation>
</comment>
<dbReference type="Proteomes" id="UP000193685">
    <property type="component" value="Unassembled WGS sequence"/>
</dbReference>
<protein>
    <submittedName>
        <fullName evidence="6">Uncharacterized protein</fullName>
    </submittedName>
</protein>
<dbReference type="PANTHER" id="PTHR23112:SF0">
    <property type="entry name" value="TRANSMEMBRANE PROTEIN 116"/>
    <property type="match status" value="1"/>
</dbReference>
<feature type="transmembrane region" description="Helical" evidence="5">
    <location>
        <begin position="212"/>
        <end position="234"/>
    </location>
</feature>
<keyword evidence="3 5" id="KW-1133">Transmembrane helix</keyword>
<feature type="transmembrane region" description="Helical" evidence="5">
    <location>
        <begin position="87"/>
        <end position="107"/>
    </location>
</feature>
<dbReference type="AlphaFoldDB" id="A0A1Y2FJX5"/>
<feature type="transmembrane region" description="Helical" evidence="5">
    <location>
        <begin position="163"/>
        <end position="186"/>
    </location>
</feature>
<evidence type="ECO:0000256" key="4">
    <source>
        <dbReference type="ARBA" id="ARBA00023136"/>
    </source>
</evidence>
<dbReference type="OMA" id="GMAIQCE"/>
<evidence type="ECO:0000256" key="2">
    <source>
        <dbReference type="ARBA" id="ARBA00022692"/>
    </source>
</evidence>
<keyword evidence="7" id="KW-1185">Reference proteome</keyword>
<comment type="caution">
    <text evidence="6">The sequence shown here is derived from an EMBL/GenBank/DDBJ whole genome shotgun (WGS) entry which is preliminary data.</text>
</comment>
<reference evidence="6 7" key="1">
    <citation type="submission" date="2016-07" db="EMBL/GenBank/DDBJ databases">
        <title>Pervasive Adenine N6-methylation of Active Genes in Fungi.</title>
        <authorList>
            <consortium name="DOE Joint Genome Institute"/>
            <person name="Mondo S.J."/>
            <person name="Dannebaum R.O."/>
            <person name="Kuo R.C."/>
            <person name="Labutti K."/>
            <person name="Haridas S."/>
            <person name="Kuo A."/>
            <person name="Salamov A."/>
            <person name="Ahrendt S.R."/>
            <person name="Lipzen A."/>
            <person name="Sullivan W."/>
            <person name="Andreopoulos W.B."/>
            <person name="Clum A."/>
            <person name="Lindquist E."/>
            <person name="Daum C."/>
            <person name="Ramamoorthy G.K."/>
            <person name="Gryganskyi A."/>
            <person name="Culley D."/>
            <person name="Magnuson J.K."/>
            <person name="James T.Y."/>
            <person name="O'Malley M.A."/>
            <person name="Stajich J.E."/>
            <person name="Spatafora J.W."/>
            <person name="Visel A."/>
            <person name="Grigoriev I.V."/>
        </authorList>
    </citation>
    <scope>NUCLEOTIDE SEQUENCE [LARGE SCALE GENOMIC DNA]</scope>
    <source>
        <strain evidence="6 7">12-1054</strain>
    </source>
</reference>
<feature type="transmembrane region" description="Helical" evidence="5">
    <location>
        <begin position="271"/>
        <end position="293"/>
    </location>
</feature>
<dbReference type="GO" id="GO:0005886">
    <property type="term" value="C:plasma membrane"/>
    <property type="evidence" value="ECO:0007669"/>
    <property type="project" value="TreeGrafter"/>
</dbReference>
<dbReference type="STRING" id="56484.A0A1Y2FJX5"/>
<name>A0A1Y2FJX5_PROLT</name>
<feature type="transmembrane region" description="Helical" evidence="5">
    <location>
        <begin position="37"/>
        <end position="63"/>
    </location>
</feature>
<dbReference type="GeneID" id="63783322"/>
<dbReference type="OrthoDB" id="100006at2759"/>
<evidence type="ECO:0000313" key="6">
    <source>
        <dbReference type="EMBL" id="ORY84258.1"/>
    </source>
</evidence>
<dbReference type="PANTHER" id="PTHR23112">
    <property type="entry name" value="G PROTEIN-COUPLED RECEPTOR 157-RELATED"/>
    <property type="match status" value="1"/>
</dbReference>
<evidence type="ECO:0000256" key="3">
    <source>
        <dbReference type="ARBA" id="ARBA00022989"/>
    </source>
</evidence>
<gene>
    <name evidence="6" type="ORF">BCR37DRAFT_262049</name>
</gene>